<accession>A0A9P5VNI3</accession>
<organism evidence="2 3">
    <name type="scientific">Podila minutissima</name>
    <dbReference type="NCBI Taxonomy" id="64525"/>
    <lineage>
        <taxon>Eukaryota</taxon>
        <taxon>Fungi</taxon>
        <taxon>Fungi incertae sedis</taxon>
        <taxon>Mucoromycota</taxon>
        <taxon>Mortierellomycotina</taxon>
        <taxon>Mortierellomycetes</taxon>
        <taxon>Mortierellales</taxon>
        <taxon>Mortierellaceae</taxon>
        <taxon>Podila</taxon>
    </lineage>
</organism>
<evidence type="ECO:0008006" key="4">
    <source>
        <dbReference type="Google" id="ProtNLM"/>
    </source>
</evidence>
<name>A0A9P5VNI3_9FUNG</name>
<proteinExistence type="predicted"/>
<sequence>MVTWPTPCVLCMAVPRIHALCTTNPSAMATRRWTLSTAVSDISACRARNTIGTSIVLSRFLVAAHQEIGKFFNIHEVAHPELRKILEEEFGVEIGPGPGVEIGPGPGVKVPGL</sequence>
<protein>
    <recommendedName>
        <fullName evidence="4">NADH dehydrogenase subunit 9</fullName>
    </recommendedName>
</protein>
<evidence type="ECO:0000313" key="3">
    <source>
        <dbReference type="Proteomes" id="UP000696485"/>
    </source>
</evidence>
<evidence type="ECO:0000256" key="1">
    <source>
        <dbReference type="SAM" id="SignalP"/>
    </source>
</evidence>
<reference evidence="2" key="1">
    <citation type="journal article" date="2020" name="Fungal Divers.">
        <title>Resolving the Mortierellaceae phylogeny through synthesis of multi-gene phylogenetics and phylogenomics.</title>
        <authorList>
            <person name="Vandepol N."/>
            <person name="Liber J."/>
            <person name="Desiro A."/>
            <person name="Na H."/>
            <person name="Kennedy M."/>
            <person name="Barry K."/>
            <person name="Grigoriev I.V."/>
            <person name="Miller A.N."/>
            <person name="O'Donnell K."/>
            <person name="Stajich J.E."/>
            <person name="Bonito G."/>
        </authorList>
    </citation>
    <scope>NUCLEOTIDE SEQUENCE</scope>
    <source>
        <strain evidence="2">NVP1</strain>
    </source>
</reference>
<feature type="signal peptide" evidence="1">
    <location>
        <begin position="1"/>
        <end position="19"/>
    </location>
</feature>
<gene>
    <name evidence="2" type="ORF">BG006_002958</name>
</gene>
<keyword evidence="3" id="KW-1185">Reference proteome</keyword>
<keyword evidence="1" id="KW-0732">Signal</keyword>
<dbReference type="AlphaFoldDB" id="A0A9P5VNI3"/>
<comment type="caution">
    <text evidence="2">The sequence shown here is derived from an EMBL/GenBank/DDBJ whole genome shotgun (WGS) entry which is preliminary data.</text>
</comment>
<evidence type="ECO:0000313" key="2">
    <source>
        <dbReference type="EMBL" id="KAF9333929.1"/>
    </source>
</evidence>
<dbReference type="EMBL" id="JAAAUY010000175">
    <property type="protein sequence ID" value="KAF9333929.1"/>
    <property type="molecule type" value="Genomic_DNA"/>
</dbReference>
<dbReference type="Proteomes" id="UP000696485">
    <property type="component" value="Unassembled WGS sequence"/>
</dbReference>
<feature type="chain" id="PRO_5040455509" description="NADH dehydrogenase subunit 9" evidence="1">
    <location>
        <begin position="20"/>
        <end position="113"/>
    </location>
</feature>